<dbReference type="Pfam" id="PF12321">
    <property type="entry name" value="DUF3634"/>
    <property type="match status" value="1"/>
</dbReference>
<organism evidence="1 2">
    <name type="scientific">Vibrio astriarenae</name>
    <dbReference type="NCBI Taxonomy" id="1481923"/>
    <lineage>
        <taxon>Bacteria</taxon>
        <taxon>Pseudomonadati</taxon>
        <taxon>Pseudomonadota</taxon>
        <taxon>Gammaproteobacteria</taxon>
        <taxon>Vibrionales</taxon>
        <taxon>Vibrionaceae</taxon>
        <taxon>Vibrio</taxon>
    </lineage>
</organism>
<evidence type="ECO:0000313" key="1">
    <source>
        <dbReference type="EMBL" id="QIA64995.1"/>
    </source>
</evidence>
<protein>
    <submittedName>
        <fullName evidence="1">DUF3634 family protein</fullName>
    </submittedName>
</protein>
<evidence type="ECO:0000313" key="2">
    <source>
        <dbReference type="Proteomes" id="UP000464262"/>
    </source>
</evidence>
<dbReference type="RefSeq" id="WP_164649895.1">
    <property type="nucleotide sequence ID" value="NZ_CP047476.1"/>
</dbReference>
<name>A0A7Z2T661_9VIBR</name>
<sequence>MEYVLVLAVIVIAVLVFKDRPIMTMTFDDGKLTSQKGRIPVGFLSDCKEIAHKQPFSGKIKVYKNRFTTKLVFSKSVPSKIKQRIHNVYPYSGGSKKHGRRA</sequence>
<gene>
    <name evidence="1" type="ORF">GT360_15645</name>
</gene>
<keyword evidence="2" id="KW-1185">Reference proteome</keyword>
<dbReference type="KEGG" id="vas:GT360_15645"/>
<proteinExistence type="predicted"/>
<dbReference type="AlphaFoldDB" id="A0A7Z2T661"/>
<dbReference type="InterPro" id="IPR022090">
    <property type="entry name" value="DUF3634"/>
</dbReference>
<reference evidence="1 2" key="1">
    <citation type="submission" date="2020-01" db="EMBL/GenBank/DDBJ databases">
        <title>Whole genome and functional gene identification of agarase of Vibrio HN897.</title>
        <authorList>
            <person name="Liu Y."/>
            <person name="Zhao Z."/>
        </authorList>
    </citation>
    <scope>NUCLEOTIDE SEQUENCE [LARGE SCALE GENOMIC DNA]</scope>
    <source>
        <strain evidence="1 2">HN897</strain>
    </source>
</reference>
<dbReference type="Proteomes" id="UP000464262">
    <property type="component" value="Chromosome 2"/>
</dbReference>
<dbReference type="EMBL" id="CP047476">
    <property type="protein sequence ID" value="QIA64995.1"/>
    <property type="molecule type" value="Genomic_DNA"/>
</dbReference>
<accession>A0A7Z2T661</accession>